<comment type="caution">
    <text evidence="8">The sequence shown here is derived from an EMBL/GenBank/DDBJ whole genome shotgun (WGS) entry which is preliminary data.</text>
</comment>
<evidence type="ECO:0000256" key="2">
    <source>
        <dbReference type="ARBA" id="ARBA00022490"/>
    </source>
</evidence>
<dbReference type="InterPro" id="IPR000551">
    <property type="entry name" value="MerR-type_HTH_dom"/>
</dbReference>
<keyword evidence="4" id="KW-0238">DNA-binding</keyword>
<proteinExistence type="predicted"/>
<sequence>MNIGQAAKQSGISAKMIRYYEDIGLLPASKRTDAGYRMYSESDIKMLKFIHHSRELGFSTEQMKELLGLWKNQDRQSAEVKQLAQKHINALNQKIADLQTMVSSLQHSVDCCAGNQQADCEILNQIELGPSKNPHSS</sequence>
<evidence type="ECO:0000256" key="4">
    <source>
        <dbReference type="ARBA" id="ARBA00023125"/>
    </source>
</evidence>
<organism evidence="8 9">
    <name type="scientific">Acinetobacter pragensis</name>
    <dbReference type="NCBI Taxonomy" id="1806892"/>
    <lineage>
        <taxon>Bacteria</taxon>
        <taxon>Pseudomonadati</taxon>
        <taxon>Pseudomonadota</taxon>
        <taxon>Gammaproteobacteria</taxon>
        <taxon>Moraxellales</taxon>
        <taxon>Moraxellaceae</taxon>
        <taxon>Acinetobacter</taxon>
    </lineage>
</organism>
<evidence type="ECO:0000313" key="9">
    <source>
        <dbReference type="Proteomes" id="UP000076276"/>
    </source>
</evidence>
<dbReference type="Proteomes" id="UP000076276">
    <property type="component" value="Unassembled WGS sequence"/>
</dbReference>
<feature type="domain" description="HTH merR-type" evidence="7">
    <location>
        <begin position="1"/>
        <end position="69"/>
    </location>
</feature>
<dbReference type="SUPFAM" id="SSF46955">
    <property type="entry name" value="Putative DNA-binding domain"/>
    <property type="match status" value="1"/>
</dbReference>
<keyword evidence="2" id="KW-0963">Cytoplasm</keyword>
<dbReference type="GO" id="GO:0003677">
    <property type="term" value="F:DNA binding"/>
    <property type="evidence" value="ECO:0007669"/>
    <property type="project" value="UniProtKB-KW"/>
</dbReference>
<dbReference type="PANTHER" id="PTHR30204:SF94">
    <property type="entry name" value="HEAVY METAL-DEPENDENT TRANSCRIPTIONAL REGULATOR HI_0293-RELATED"/>
    <property type="match status" value="1"/>
</dbReference>
<dbReference type="PANTHER" id="PTHR30204">
    <property type="entry name" value="REDOX-CYCLING DRUG-SENSING TRANSCRIPTIONAL ACTIVATOR SOXR"/>
    <property type="match status" value="1"/>
</dbReference>
<keyword evidence="3" id="KW-0805">Transcription regulation</keyword>
<keyword evidence="9" id="KW-1185">Reference proteome</keyword>
<keyword evidence="6" id="KW-0175">Coiled coil</keyword>
<dbReference type="SMART" id="SM00422">
    <property type="entry name" value="HTH_MERR"/>
    <property type="match status" value="1"/>
</dbReference>
<dbReference type="STRING" id="1806892.AZH43_10440"/>
<dbReference type="InterPro" id="IPR047057">
    <property type="entry name" value="MerR_fam"/>
</dbReference>
<evidence type="ECO:0000256" key="6">
    <source>
        <dbReference type="SAM" id="Coils"/>
    </source>
</evidence>
<name>A0A151Y2Y5_9GAMM</name>
<dbReference type="PRINTS" id="PR00040">
    <property type="entry name" value="HTHMERR"/>
</dbReference>
<dbReference type="GO" id="GO:0005737">
    <property type="term" value="C:cytoplasm"/>
    <property type="evidence" value="ECO:0007669"/>
    <property type="project" value="UniProtKB-SubCell"/>
</dbReference>
<evidence type="ECO:0000313" key="8">
    <source>
        <dbReference type="EMBL" id="KYQ72347.1"/>
    </source>
</evidence>
<dbReference type="GO" id="GO:0005507">
    <property type="term" value="F:copper ion binding"/>
    <property type="evidence" value="ECO:0007669"/>
    <property type="project" value="InterPro"/>
</dbReference>
<dbReference type="Gene3D" id="1.10.1660.10">
    <property type="match status" value="1"/>
</dbReference>
<evidence type="ECO:0000256" key="5">
    <source>
        <dbReference type="ARBA" id="ARBA00023163"/>
    </source>
</evidence>
<evidence type="ECO:0000259" key="7">
    <source>
        <dbReference type="PROSITE" id="PS50937"/>
    </source>
</evidence>
<dbReference type="GO" id="GO:0003700">
    <property type="term" value="F:DNA-binding transcription factor activity"/>
    <property type="evidence" value="ECO:0007669"/>
    <property type="project" value="InterPro"/>
</dbReference>
<dbReference type="InterPro" id="IPR009061">
    <property type="entry name" value="DNA-bd_dom_put_sf"/>
</dbReference>
<dbReference type="Pfam" id="PF13411">
    <property type="entry name" value="MerR_1"/>
    <property type="match status" value="1"/>
</dbReference>
<feature type="coiled-coil region" evidence="6">
    <location>
        <begin position="81"/>
        <end position="108"/>
    </location>
</feature>
<reference evidence="8 9" key="1">
    <citation type="submission" date="2016-03" db="EMBL/GenBank/DDBJ databases">
        <title>Acinetobacter genomospecies 28 strain ANC 4149.</title>
        <authorList>
            <person name="Radolfova-Krizova L."/>
            <person name="Nemec A."/>
        </authorList>
    </citation>
    <scope>NUCLEOTIDE SEQUENCE [LARGE SCALE GENOMIC DNA]</scope>
    <source>
        <strain evidence="8 9">ANC 4149</strain>
    </source>
</reference>
<evidence type="ECO:0000256" key="3">
    <source>
        <dbReference type="ARBA" id="ARBA00023015"/>
    </source>
</evidence>
<dbReference type="CDD" id="cd01108">
    <property type="entry name" value="HTH_CueR"/>
    <property type="match status" value="1"/>
</dbReference>
<comment type="subcellular location">
    <subcellularLocation>
        <location evidence="1">Cytoplasm</location>
    </subcellularLocation>
</comment>
<protein>
    <submittedName>
        <fullName evidence="8">Cu(I)-responsive transcriptional regulator</fullName>
    </submittedName>
</protein>
<keyword evidence="5" id="KW-0804">Transcription</keyword>
<gene>
    <name evidence="8" type="ORF">AZH43_10440</name>
</gene>
<evidence type="ECO:0000256" key="1">
    <source>
        <dbReference type="ARBA" id="ARBA00004496"/>
    </source>
</evidence>
<dbReference type="OrthoDB" id="9808480at2"/>
<accession>A0A151Y2Y5</accession>
<dbReference type="AlphaFoldDB" id="A0A151Y2Y5"/>
<dbReference type="NCBIfam" id="TIGR02044">
    <property type="entry name" value="CueR"/>
    <property type="match status" value="1"/>
</dbReference>
<dbReference type="PROSITE" id="PS00552">
    <property type="entry name" value="HTH_MERR_1"/>
    <property type="match status" value="1"/>
</dbReference>
<dbReference type="RefSeq" id="WP_067668195.1">
    <property type="nucleotide sequence ID" value="NZ_CBCSIK010000010.1"/>
</dbReference>
<dbReference type="PROSITE" id="PS50937">
    <property type="entry name" value="HTH_MERR_2"/>
    <property type="match status" value="1"/>
</dbReference>
<dbReference type="GO" id="GO:0045893">
    <property type="term" value="P:positive regulation of DNA-templated transcription"/>
    <property type="evidence" value="ECO:0007669"/>
    <property type="project" value="InterPro"/>
</dbReference>
<dbReference type="EMBL" id="LUAW01000016">
    <property type="protein sequence ID" value="KYQ72347.1"/>
    <property type="molecule type" value="Genomic_DNA"/>
</dbReference>
<dbReference type="InterPro" id="IPR011789">
    <property type="entry name" value="CueR"/>
</dbReference>